<reference evidence="5 6" key="1">
    <citation type="submission" date="2017-09" db="EMBL/GenBank/DDBJ databases">
        <title>Large-scale bioinformatics analysis of Bacillus genomes uncovers conserved roles of natural products in bacterial physiology.</title>
        <authorList>
            <consortium name="Agbiome Team Llc"/>
            <person name="Bleich R.M."/>
            <person name="Grubbs K.J."/>
            <person name="Santa Maria K.C."/>
            <person name="Allen S.E."/>
            <person name="Farag S."/>
            <person name="Shank E.A."/>
            <person name="Bowers A."/>
        </authorList>
    </citation>
    <scope>NUCLEOTIDE SEQUENCE [LARGE SCALE GENOMIC DNA]</scope>
    <source>
        <strain evidence="5 6">AFS085496</strain>
    </source>
</reference>
<dbReference type="EMBL" id="NUVX01000023">
    <property type="protein sequence ID" value="PFJ39478.1"/>
    <property type="molecule type" value="Genomic_DNA"/>
</dbReference>
<dbReference type="InterPro" id="IPR000873">
    <property type="entry name" value="AMP-dep_synth/lig_dom"/>
</dbReference>
<feature type="domain" description="AMP-binding enzyme C-terminal" evidence="4">
    <location>
        <begin position="417"/>
        <end position="490"/>
    </location>
</feature>
<dbReference type="Gene3D" id="3.40.50.12780">
    <property type="entry name" value="N-terminal domain of ligase-like"/>
    <property type="match status" value="1"/>
</dbReference>
<proteinExistence type="inferred from homology"/>
<dbReference type="InterPro" id="IPR045851">
    <property type="entry name" value="AMP-bd_C_sf"/>
</dbReference>
<gene>
    <name evidence="5" type="ORF">COJ15_14385</name>
</gene>
<name>A0A9X6WN30_BACTU</name>
<dbReference type="PANTHER" id="PTHR43201:SF5">
    <property type="entry name" value="MEDIUM-CHAIN ACYL-COA LIGASE ACSF2, MITOCHONDRIAL"/>
    <property type="match status" value="1"/>
</dbReference>
<evidence type="ECO:0000256" key="1">
    <source>
        <dbReference type="ARBA" id="ARBA00006432"/>
    </source>
</evidence>
<dbReference type="PANTHER" id="PTHR43201">
    <property type="entry name" value="ACYL-COA SYNTHETASE"/>
    <property type="match status" value="1"/>
</dbReference>
<dbReference type="AlphaFoldDB" id="A0A9X6WN30"/>
<protein>
    <recommendedName>
        <fullName evidence="7">Long-chain fatty acid--CoA ligase</fullName>
    </recommendedName>
</protein>
<comment type="similarity">
    <text evidence="1">Belongs to the ATP-dependent AMP-binding enzyme family.</text>
</comment>
<sequence length="506" mass="57336">MDLIREGDFPLKVLSDIIYYQAKEEPNKVAVIDKNKSYTYKEIFEISWGVSRKLKSINSEVKSIAILSDRSVHYIIAYFATLMAGAMIVPIDKNLTDKEIKETLIYCDVDIIISDNSQLDYSAHVTSNHLFVLQESNFEQYKVEYPEYNVLNNEDETAILLHTSGSVGNPKRVMLTHKGILSNASAHVLHLDIKPEDRALVLLPMHFGYCNTAQIISHFLLGSTLIIMDGIFTPHRLFRMIDKYDVTVFTAVPSMLLQIKDFVHYIKYKRSTVRQITYGGAPFPYEKVQDIKNIFPNANLCETYGLTEAGPRLTAVKPTSIKTTLNSVGTAIPGVEIRIIDEFGKEVNTGKVGQIIAKSPGLMKGYYKNKHKTDEVLKNNWLHTGDLGYLNTEGELFIIGRLKNIIIRAGVNIYPEEIESHMLTYDGIEAIYVHGVSHHIYGEIPCAKIVLNNKNITVEDLIDYAQKRLAKYKIPIFEIVDSLPKTYNNKIKRLNNGVINNETVIK</sequence>
<dbReference type="RefSeq" id="WP_098348743.1">
    <property type="nucleotide sequence ID" value="NZ_JAUKEU010000013.1"/>
</dbReference>
<organism evidence="5 6">
    <name type="scientific">Bacillus thuringiensis</name>
    <dbReference type="NCBI Taxonomy" id="1428"/>
    <lineage>
        <taxon>Bacteria</taxon>
        <taxon>Bacillati</taxon>
        <taxon>Bacillota</taxon>
        <taxon>Bacilli</taxon>
        <taxon>Bacillales</taxon>
        <taxon>Bacillaceae</taxon>
        <taxon>Bacillus</taxon>
        <taxon>Bacillus cereus group</taxon>
    </lineage>
</organism>
<evidence type="ECO:0000259" key="3">
    <source>
        <dbReference type="Pfam" id="PF00501"/>
    </source>
</evidence>
<dbReference type="InterPro" id="IPR042099">
    <property type="entry name" value="ANL_N_sf"/>
</dbReference>
<evidence type="ECO:0000256" key="2">
    <source>
        <dbReference type="ARBA" id="ARBA00022598"/>
    </source>
</evidence>
<evidence type="ECO:0000259" key="4">
    <source>
        <dbReference type="Pfam" id="PF13193"/>
    </source>
</evidence>
<feature type="domain" description="AMP-dependent synthetase/ligase" evidence="3">
    <location>
        <begin position="21"/>
        <end position="367"/>
    </location>
</feature>
<dbReference type="Proteomes" id="UP000224003">
    <property type="component" value="Unassembled WGS sequence"/>
</dbReference>
<evidence type="ECO:0000313" key="6">
    <source>
        <dbReference type="Proteomes" id="UP000224003"/>
    </source>
</evidence>
<comment type="caution">
    <text evidence="5">The sequence shown here is derived from an EMBL/GenBank/DDBJ whole genome shotgun (WGS) entry which is preliminary data.</text>
</comment>
<accession>A0A9X6WN30</accession>
<keyword evidence="2" id="KW-0436">Ligase</keyword>
<dbReference type="Pfam" id="PF13193">
    <property type="entry name" value="AMP-binding_C"/>
    <property type="match status" value="1"/>
</dbReference>
<dbReference type="Pfam" id="PF00501">
    <property type="entry name" value="AMP-binding"/>
    <property type="match status" value="1"/>
</dbReference>
<evidence type="ECO:0000313" key="5">
    <source>
        <dbReference type="EMBL" id="PFJ39478.1"/>
    </source>
</evidence>
<dbReference type="InterPro" id="IPR025110">
    <property type="entry name" value="AMP-bd_C"/>
</dbReference>
<dbReference type="GO" id="GO:0006631">
    <property type="term" value="P:fatty acid metabolic process"/>
    <property type="evidence" value="ECO:0007669"/>
    <property type="project" value="TreeGrafter"/>
</dbReference>
<dbReference type="GO" id="GO:0031956">
    <property type="term" value="F:medium-chain fatty acid-CoA ligase activity"/>
    <property type="evidence" value="ECO:0007669"/>
    <property type="project" value="TreeGrafter"/>
</dbReference>
<dbReference type="Gene3D" id="3.30.300.30">
    <property type="match status" value="1"/>
</dbReference>
<evidence type="ECO:0008006" key="7">
    <source>
        <dbReference type="Google" id="ProtNLM"/>
    </source>
</evidence>
<dbReference type="SUPFAM" id="SSF56801">
    <property type="entry name" value="Acetyl-CoA synthetase-like"/>
    <property type="match status" value="1"/>
</dbReference>